<proteinExistence type="predicted"/>
<sequence length="288" mass="33267">MKEEKIDLIEISKIMVVNPRKRDKFNHNEIKENIHKIGLKRPVTVRRIVHDKFEYALICGQGRLEAYQHYQETHIPAVIRDVNEETGHLMSLAENIARRKPRATELLDSVRQLKDQGLNDKDISERLGYTVSWVQGVTTLLGRGEKKLLAAFEAGHIPLYLAVEISRSTDESIQDSLTEALLNGNIKGRQINIIKRIIENRKKGNKGSTNKTYTPKRVQKKYTPEELAVIYQRNADEHRDIQVKAKYARETLMVVKEVFRKLVQDSDFCNLLHENNINDIPEALVPDR</sequence>
<dbReference type="InterPro" id="IPR036086">
    <property type="entry name" value="ParB/Sulfiredoxin_sf"/>
</dbReference>
<dbReference type="OrthoDB" id="248048at2"/>
<protein>
    <submittedName>
        <fullName evidence="2">Chromosome partitioning protein ParB</fullName>
    </submittedName>
</protein>
<dbReference type="Pfam" id="PF02195">
    <property type="entry name" value="ParB_N"/>
    <property type="match status" value="1"/>
</dbReference>
<dbReference type="GO" id="GO:0007059">
    <property type="term" value="P:chromosome segregation"/>
    <property type="evidence" value="ECO:0007669"/>
    <property type="project" value="TreeGrafter"/>
</dbReference>
<organism evidence="2 3">
    <name type="scientific">Serratia marcescens</name>
    <dbReference type="NCBI Taxonomy" id="615"/>
    <lineage>
        <taxon>Bacteria</taxon>
        <taxon>Pseudomonadati</taxon>
        <taxon>Pseudomonadota</taxon>
        <taxon>Gammaproteobacteria</taxon>
        <taxon>Enterobacterales</taxon>
        <taxon>Yersiniaceae</taxon>
        <taxon>Serratia</taxon>
    </lineage>
</organism>
<dbReference type="EMBL" id="MJAO01000033">
    <property type="protein sequence ID" value="OKB64571.1"/>
    <property type="molecule type" value="Genomic_DNA"/>
</dbReference>
<dbReference type="PANTHER" id="PTHR33375">
    <property type="entry name" value="CHROMOSOME-PARTITIONING PROTEIN PARB-RELATED"/>
    <property type="match status" value="1"/>
</dbReference>
<dbReference type="GO" id="GO:0005694">
    <property type="term" value="C:chromosome"/>
    <property type="evidence" value="ECO:0007669"/>
    <property type="project" value="TreeGrafter"/>
</dbReference>
<dbReference type="RefSeq" id="WP_073534624.1">
    <property type="nucleotide sequence ID" value="NZ_MJAO01000033.1"/>
</dbReference>
<dbReference type="SMART" id="SM00470">
    <property type="entry name" value="ParB"/>
    <property type="match status" value="1"/>
</dbReference>
<accession>A0A1Q4NUM5</accession>
<evidence type="ECO:0000313" key="2">
    <source>
        <dbReference type="EMBL" id="OKB64571.1"/>
    </source>
</evidence>
<evidence type="ECO:0000313" key="3">
    <source>
        <dbReference type="Proteomes" id="UP000185770"/>
    </source>
</evidence>
<dbReference type="AlphaFoldDB" id="A0A1Q4NUM5"/>
<dbReference type="Proteomes" id="UP000185770">
    <property type="component" value="Unassembled WGS sequence"/>
</dbReference>
<feature type="domain" description="ParB-like N-terminal" evidence="1">
    <location>
        <begin position="7"/>
        <end position="96"/>
    </location>
</feature>
<dbReference type="SUPFAM" id="SSF110849">
    <property type="entry name" value="ParB/Sulfiredoxin"/>
    <property type="match status" value="1"/>
</dbReference>
<gene>
    <name evidence="2" type="ORF">BHU62_21815</name>
</gene>
<dbReference type="Gene3D" id="1.10.10.2830">
    <property type="match status" value="1"/>
</dbReference>
<dbReference type="Pfam" id="PF07506">
    <property type="entry name" value="RepB"/>
    <property type="match status" value="1"/>
</dbReference>
<evidence type="ECO:0000259" key="1">
    <source>
        <dbReference type="SMART" id="SM00470"/>
    </source>
</evidence>
<comment type="caution">
    <text evidence="2">The sequence shown here is derived from an EMBL/GenBank/DDBJ whole genome shotgun (WGS) entry which is preliminary data.</text>
</comment>
<name>A0A1Q4NUM5_SERMA</name>
<dbReference type="InterPro" id="IPR003115">
    <property type="entry name" value="ParB_N"/>
</dbReference>
<reference evidence="2 3" key="1">
    <citation type="submission" date="2016-09" db="EMBL/GenBank/DDBJ databases">
        <title>Serratia marcescens MSU-97 and epiphytic antimycotic-producing bacteria.</title>
        <authorList>
            <person name="Matilla M.A."/>
        </authorList>
    </citation>
    <scope>NUCLEOTIDE SEQUENCE [LARGE SCALE GENOMIC DNA]</scope>
    <source>
        <strain evidence="2 3">MSU-97</strain>
    </source>
</reference>
<dbReference type="SUPFAM" id="SSF109709">
    <property type="entry name" value="KorB DNA-binding domain-like"/>
    <property type="match status" value="1"/>
</dbReference>
<dbReference type="Gene3D" id="3.90.1530.30">
    <property type="match status" value="1"/>
</dbReference>
<dbReference type="InterPro" id="IPR011111">
    <property type="entry name" value="Plasmid_RepB"/>
</dbReference>
<dbReference type="InterPro" id="IPR050336">
    <property type="entry name" value="Chromosome_partition/occlusion"/>
</dbReference>
<dbReference type="PANTHER" id="PTHR33375:SF1">
    <property type="entry name" value="CHROMOSOME-PARTITIONING PROTEIN PARB-RELATED"/>
    <property type="match status" value="1"/>
</dbReference>